<name>A0ABQ4TDS8_METOR</name>
<organism evidence="3 4">
    <name type="scientific">Methylobacterium organophilum</name>
    <dbReference type="NCBI Taxonomy" id="410"/>
    <lineage>
        <taxon>Bacteria</taxon>
        <taxon>Pseudomonadati</taxon>
        <taxon>Pseudomonadota</taxon>
        <taxon>Alphaproteobacteria</taxon>
        <taxon>Hyphomicrobiales</taxon>
        <taxon>Methylobacteriaceae</taxon>
        <taxon>Methylobacterium</taxon>
    </lineage>
</organism>
<evidence type="ECO:0000259" key="2">
    <source>
        <dbReference type="Pfam" id="PF18557"/>
    </source>
</evidence>
<reference evidence="3" key="1">
    <citation type="journal article" date="2021" name="Front. Microbiol.">
        <title>Comprehensive Comparative Genomics and Phenotyping of Methylobacterium Species.</title>
        <authorList>
            <person name="Alessa O."/>
            <person name="Ogura Y."/>
            <person name="Fujitani Y."/>
            <person name="Takami H."/>
            <person name="Hayashi T."/>
            <person name="Sahin N."/>
            <person name="Tani A."/>
        </authorList>
    </citation>
    <scope>NUCLEOTIDE SEQUENCE</scope>
    <source>
        <strain evidence="3">NBRC 15689</strain>
    </source>
</reference>
<dbReference type="Proteomes" id="UP001055156">
    <property type="component" value="Unassembled WGS sequence"/>
</dbReference>
<evidence type="ECO:0000256" key="1">
    <source>
        <dbReference type="SAM" id="MobiDB-lite"/>
    </source>
</evidence>
<keyword evidence="4" id="KW-1185">Reference proteome</keyword>
<evidence type="ECO:0000313" key="3">
    <source>
        <dbReference type="EMBL" id="GJE29378.1"/>
    </source>
</evidence>
<evidence type="ECO:0000313" key="4">
    <source>
        <dbReference type="Proteomes" id="UP001055156"/>
    </source>
</evidence>
<comment type="caution">
    <text evidence="3">The sequence shown here is derived from an EMBL/GenBank/DDBJ whole genome shotgun (WGS) entry which is preliminary data.</text>
</comment>
<dbReference type="EMBL" id="BPQV01000015">
    <property type="protein sequence ID" value="GJE29378.1"/>
    <property type="molecule type" value="Genomic_DNA"/>
</dbReference>
<proteinExistence type="predicted"/>
<feature type="region of interest" description="Disordered" evidence="1">
    <location>
        <begin position="1"/>
        <end position="29"/>
    </location>
</feature>
<dbReference type="InterPro" id="IPR041649">
    <property type="entry name" value="NepR"/>
</dbReference>
<dbReference type="Pfam" id="PF18557">
    <property type="entry name" value="NepR"/>
    <property type="match status" value="1"/>
</dbReference>
<dbReference type="RefSeq" id="WP_238313804.1">
    <property type="nucleotide sequence ID" value="NZ_BPQV01000015.1"/>
</dbReference>
<reference evidence="3" key="2">
    <citation type="submission" date="2021-08" db="EMBL/GenBank/DDBJ databases">
        <authorList>
            <person name="Tani A."/>
            <person name="Ola A."/>
            <person name="Ogura Y."/>
            <person name="Katsura K."/>
            <person name="Hayashi T."/>
        </authorList>
    </citation>
    <scope>NUCLEOTIDE SEQUENCE</scope>
    <source>
        <strain evidence="3">NBRC 15689</strain>
    </source>
</reference>
<feature type="domain" description="Anti-sigma factor NepR" evidence="2">
    <location>
        <begin position="33"/>
        <end position="65"/>
    </location>
</feature>
<gene>
    <name evidence="3" type="ORF">LKMONMHP_4258</name>
</gene>
<sequence>MTRDRDGRTDAPCPPPAGRPRRPDGRGLEAAARRRIGRALRALYGGLLDEPLPERFTALIAALPAAPTSKEGS</sequence>
<protein>
    <recommendedName>
        <fullName evidence="2">Anti-sigma factor NepR domain-containing protein</fullName>
    </recommendedName>
</protein>
<accession>A0ABQ4TDS8</accession>